<organism evidence="1 2">
    <name type="scientific">Flavonifractor plautii</name>
    <name type="common">Fusobacterium plautii</name>
    <dbReference type="NCBI Taxonomy" id="292800"/>
    <lineage>
        <taxon>Bacteria</taxon>
        <taxon>Bacillati</taxon>
        <taxon>Bacillota</taxon>
        <taxon>Clostridia</taxon>
        <taxon>Eubacteriales</taxon>
        <taxon>Oscillospiraceae</taxon>
        <taxon>Flavonifractor</taxon>
    </lineage>
</organism>
<name>A0A174H9W7_FLAPL</name>
<protein>
    <submittedName>
        <fullName evidence="1">Uncharacterized protein</fullName>
    </submittedName>
</protein>
<dbReference type="Proteomes" id="UP000095746">
    <property type="component" value="Unassembled WGS sequence"/>
</dbReference>
<sequence>MREQSAHKHLPFYGRPRYCEYRGRFLLLSVDCCAILSTGAAQRQAVSHTSRKGVRPMRITLHIGRFTVTIIVKSRNRHSAK</sequence>
<accession>A0A174H9W7</accession>
<reference evidence="1 2" key="1">
    <citation type="submission" date="2015-09" db="EMBL/GenBank/DDBJ databases">
        <authorList>
            <consortium name="Pathogen Informatics"/>
        </authorList>
    </citation>
    <scope>NUCLEOTIDE SEQUENCE [LARGE SCALE GENOMIC DNA]</scope>
    <source>
        <strain evidence="1 2">2789STDY5608854</strain>
    </source>
</reference>
<evidence type="ECO:0000313" key="1">
    <source>
        <dbReference type="EMBL" id="CUO71694.1"/>
    </source>
</evidence>
<gene>
    <name evidence="1" type="ORF">ERS852411_02033</name>
</gene>
<dbReference type="AlphaFoldDB" id="A0A174H9W7"/>
<dbReference type="EMBL" id="CYZT01000150">
    <property type="protein sequence ID" value="CUO71694.1"/>
    <property type="molecule type" value="Genomic_DNA"/>
</dbReference>
<evidence type="ECO:0000313" key="2">
    <source>
        <dbReference type="Proteomes" id="UP000095746"/>
    </source>
</evidence>
<proteinExistence type="predicted"/>